<keyword evidence="14" id="KW-1185">Reference proteome</keyword>
<feature type="transmembrane region" description="Helical" evidence="13">
    <location>
        <begin position="387"/>
        <end position="410"/>
    </location>
</feature>
<accession>A0A914WWV9</accession>
<dbReference type="PANTHER" id="PTHR12886:SF0">
    <property type="entry name" value="GPI MANNOSYLTRANSFERASE 1"/>
    <property type="match status" value="1"/>
</dbReference>
<dbReference type="GO" id="GO:1990529">
    <property type="term" value="C:glycosylphosphatidylinositol-mannosyltransferase I complex"/>
    <property type="evidence" value="ECO:0007669"/>
    <property type="project" value="TreeGrafter"/>
</dbReference>
<keyword evidence="5 13" id="KW-0328">Glycosyltransferase</keyword>
<keyword evidence="7 13" id="KW-0812">Transmembrane</keyword>
<dbReference type="GO" id="GO:0005789">
    <property type="term" value="C:endoplasmic reticulum membrane"/>
    <property type="evidence" value="ECO:0007669"/>
    <property type="project" value="UniProtKB-SubCell"/>
</dbReference>
<feature type="transmembrane region" description="Helical" evidence="13">
    <location>
        <begin position="359"/>
        <end position="380"/>
    </location>
</feature>
<keyword evidence="6 13" id="KW-0808">Transferase</keyword>
<comment type="pathway">
    <text evidence="2 13">Glycolipid biosynthesis; glycosylphosphatidylinositol-anchor biosynthesis.</text>
</comment>
<evidence type="ECO:0000256" key="10">
    <source>
        <dbReference type="ARBA" id="ARBA00023136"/>
    </source>
</evidence>
<evidence type="ECO:0000256" key="6">
    <source>
        <dbReference type="ARBA" id="ARBA00022679"/>
    </source>
</evidence>
<evidence type="ECO:0000256" key="8">
    <source>
        <dbReference type="ARBA" id="ARBA00022824"/>
    </source>
</evidence>
<evidence type="ECO:0000256" key="11">
    <source>
        <dbReference type="ARBA" id="ARBA00093408"/>
    </source>
</evidence>
<evidence type="ECO:0000256" key="7">
    <source>
        <dbReference type="ARBA" id="ARBA00022692"/>
    </source>
</evidence>
<evidence type="ECO:0000256" key="5">
    <source>
        <dbReference type="ARBA" id="ARBA00022676"/>
    </source>
</evidence>
<dbReference type="GO" id="GO:0004376">
    <property type="term" value="F:GPI mannosyltransferase activity"/>
    <property type="evidence" value="ECO:0007669"/>
    <property type="project" value="InterPro"/>
</dbReference>
<evidence type="ECO:0000313" key="15">
    <source>
        <dbReference type="WBParaSite" id="PSAMB.scaffold5423size11731.g26577.t1"/>
    </source>
</evidence>
<dbReference type="InterPro" id="IPR007704">
    <property type="entry name" value="PIG-M"/>
</dbReference>
<feature type="transmembrane region" description="Helical" evidence="13">
    <location>
        <begin position="314"/>
        <end position="339"/>
    </location>
</feature>
<dbReference type="GO" id="GO:0051751">
    <property type="term" value="F:alpha-1,4-mannosyltransferase activity"/>
    <property type="evidence" value="ECO:0007669"/>
    <property type="project" value="InterPro"/>
</dbReference>
<proteinExistence type="inferred from homology"/>
<keyword evidence="8 13" id="KW-0256">Endoplasmic reticulum</keyword>
<keyword evidence="10 13" id="KW-0472">Membrane</keyword>
<evidence type="ECO:0000256" key="13">
    <source>
        <dbReference type="RuleBase" id="RU365064"/>
    </source>
</evidence>
<feature type="transmembrane region" description="Helical" evidence="13">
    <location>
        <begin position="195"/>
        <end position="214"/>
    </location>
</feature>
<evidence type="ECO:0000256" key="3">
    <source>
        <dbReference type="ARBA" id="ARBA00011071"/>
    </source>
</evidence>
<dbReference type="EC" id="2.4.1.-" evidence="13"/>
<reference evidence="15" key="1">
    <citation type="submission" date="2022-11" db="UniProtKB">
        <authorList>
            <consortium name="WormBaseParasite"/>
        </authorList>
    </citation>
    <scope>IDENTIFICATION</scope>
</reference>
<keyword evidence="9 13" id="KW-1133">Transmembrane helix</keyword>
<feature type="transmembrane region" description="Helical" evidence="13">
    <location>
        <begin position="285"/>
        <end position="307"/>
    </location>
</feature>
<comment type="function">
    <text evidence="11 13">Catalytic subunit of the glycosylphosphatidylinositol-mannosyltransferase I complex which catalyzes the transfer of the first mannose, via an alpha-1,4 bond from a dolichol-phosphate-mannose (Dol-P-Man) to the glucosaminyl acyl phosphatidylinositol (GlcN-(acyl)PI) intermediate to generate alpha-D-Man-(1-&gt;4)-alpha-D-GlcN-(1-&gt;6)-(1-radyl,2-acyl-sn-glycero-3-phospho)-2-acyl-inositol and participates in the sixth step of the glycosylphosphatidylinositol-anchor biosynthesis.</text>
</comment>
<name>A0A914WWV9_9BILA</name>
<feature type="transmembrane region" description="Helical" evidence="13">
    <location>
        <begin position="163"/>
        <end position="189"/>
    </location>
</feature>
<keyword evidence="4 13" id="KW-0337">GPI-anchor biosynthesis</keyword>
<dbReference type="PANTHER" id="PTHR12886">
    <property type="entry name" value="PIG-M MANNOSYLTRANSFERASE"/>
    <property type="match status" value="1"/>
</dbReference>
<dbReference type="Proteomes" id="UP000887566">
    <property type="component" value="Unplaced"/>
</dbReference>
<sequence length="426" mass="48034">MTVGSAMKVENVKNERGLEEGQSWTINKLLIASGIIRLVLVLYARIHDYIFKVRFTDIDYDVYSDAAAYAYSGGSPYDRATYRYTPLLAYLLIPNAFCAEFGKLLFCATDLLVGALAYELLLKRKGVSERAALWCIGVFWLFNPLTAVISARGNADVTVCASVLLVLYLLESGNWLLGAVVHGCLAIHLKLYPVIYLPSIFLFLAEAPIVGDWKEFGRRVLLNFRGASFAAISIAGFAVMTALCYYFFGDRFLEESLLYHVSRTDTRHNFSPYFYPLYLVESDRYLSKIIGGSAFIPQALMIVVFALRYSNDLPFCWLLTTVCFVALNKVCTSQYFVWYLCLLPLALPNVSANLSSQKAVFMAASWFGAQGLWLLAAYLLEFQGMNTFVLVWLCSLILLVVNFWLVVVFVRSYTYLPRVTTAKKME</sequence>
<dbReference type="Pfam" id="PF05007">
    <property type="entry name" value="Mannosyl_trans"/>
    <property type="match status" value="1"/>
</dbReference>
<dbReference type="GO" id="GO:0006506">
    <property type="term" value="P:GPI anchor biosynthetic process"/>
    <property type="evidence" value="ECO:0007669"/>
    <property type="project" value="UniProtKB-KW"/>
</dbReference>
<comment type="similarity">
    <text evidence="3 13">Belongs to the PIGM family.</text>
</comment>
<feature type="transmembrane region" description="Helical" evidence="13">
    <location>
        <begin position="131"/>
        <end position="151"/>
    </location>
</feature>
<dbReference type="WBParaSite" id="PSAMB.scaffold5423size11731.g26577.t1">
    <property type="protein sequence ID" value="PSAMB.scaffold5423size11731.g26577.t1"/>
    <property type="gene ID" value="PSAMB.scaffold5423size11731.g26577"/>
</dbReference>
<evidence type="ECO:0000256" key="4">
    <source>
        <dbReference type="ARBA" id="ARBA00022502"/>
    </source>
</evidence>
<protein>
    <recommendedName>
        <fullName evidence="12 13">GPI alpha-1,4-mannosyltransferase I, catalytic subunit</fullName>
        <ecNumber evidence="13">2.4.1.-</ecNumber>
    </recommendedName>
    <alternativeName>
        <fullName evidence="13">GPI mannosyltransferase I</fullName>
    </alternativeName>
</protein>
<evidence type="ECO:0000256" key="12">
    <source>
        <dbReference type="ARBA" id="ARBA00093608"/>
    </source>
</evidence>
<evidence type="ECO:0000256" key="9">
    <source>
        <dbReference type="ARBA" id="ARBA00022989"/>
    </source>
</evidence>
<organism evidence="14 15">
    <name type="scientific">Plectus sambesii</name>
    <dbReference type="NCBI Taxonomy" id="2011161"/>
    <lineage>
        <taxon>Eukaryota</taxon>
        <taxon>Metazoa</taxon>
        <taxon>Ecdysozoa</taxon>
        <taxon>Nematoda</taxon>
        <taxon>Chromadorea</taxon>
        <taxon>Plectida</taxon>
        <taxon>Plectina</taxon>
        <taxon>Plectoidea</taxon>
        <taxon>Plectidae</taxon>
        <taxon>Plectus</taxon>
    </lineage>
</organism>
<feature type="transmembrane region" description="Helical" evidence="13">
    <location>
        <begin position="226"/>
        <end position="248"/>
    </location>
</feature>
<comment type="subcellular location">
    <subcellularLocation>
        <location evidence="1 13">Endoplasmic reticulum membrane</location>
        <topology evidence="1 13">Multi-pass membrane protein</topology>
    </subcellularLocation>
</comment>
<dbReference type="AlphaFoldDB" id="A0A914WWV9"/>
<evidence type="ECO:0000256" key="2">
    <source>
        <dbReference type="ARBA" id="ARBA00004687"/>
    </source>
</evidence>
<evidence type="ECO:0000313" key="14">
    <source>
        <dbReference type="Proteomes" id="UP000887566"/>
    </source>
</evidence>
<evidence type="ECO:0000256" key="1">
    <source>
        <dbReference type="ARBA" id="ARBA00004477"/>
    </source>
</evidence>